<evidence type="ECO:0000313" key="5">
    <source>
        <dbReference type="EMBL" id="OTA01672.1"/>
    </source>
</evidence>
<dbReference type="SMART" id="SM00248">
    <property type="entry name" value="ANK"/>
    <property type="match status" value="13"/>
</dbReference>
<reference evidence="5 6" key="1">
    <citation type="journal article" date="2015" name="Genome Announc.">
        <title>Genome sequence and annotation of Trichoderma parareesei, the ancestor of the cellulase producer Trichoderma reesei.</title>
        <authorList>
            <person name="Yang D."/>
            <person name="Pomraning K."/>
            <person name="Kopchinskiy A."/>
            <person name="Karimi Aghcheh R."/>
            <person name="Atanasova L."/>
            <person name="Chenthamara K."/>
            <person name="Baker S.E."/>
            <person name="Zhang R."/>
            <person name="Shen Q."/>
            <person name="Freitag M."/>
            <person name="Kubicek C.P."/>
            <person name="Druzhinina I.S."/>
        </authorList>
    </citation>
    <scope>NUCLEOTIDE SEQUENCE [LARGE SCALE GENOMIC DNA]</scope>
    <source>
        <strain evidence="5 6">CBS 125925</strain>
    </source>
</reference>
<name>A0A2H2Z928_TRIPA</name>
<gene>
    <name evidence="5" type="ORF">A9Z42_0020010</name>
</gene>
<keyword evidence="1" id="KW-0677">Repeat</keyword>
<dbReference type="EMBL" id="LFMI01000228">
    <property type="protein sequence ID" value="OTA01672.1"/>
    <property type="molecule type" value="Genomic_DNA"/>
</dbReference>
<keyword evidence="2 3" id="KW-0040">ANK repeat</keyword>
<dbReference type="OrthoDB" id="341259at2759"/>
<dbReference type="PANTHER" id="PTHR24198">
    <property type="entry name" value="ANKYRIN REPEAT AND PROTEIN KINASE DOMAIN-CONTAINING PROTEIN"/>
    <property type="match status" value="1"/>
</dbReference>
<dbReference type="InterPro" id="IPR036770">
    <property type="entry name" value="Ankyrin_rpt-contain_sf"/>
</dbReference>
<sequence length="1222" mass="135771">MMVLENLDANSGWQTTLVKKLHETFQGTRLRLKVLITSPRIDMVRRSLGVAAQRSQEPAKHSESTEEAYSATSPKHSEIAWTTSEQGIDNAAWYMAERYHPPFRSLRSSIANSQPWLRSVLHRWLQDNTDLGKIRGAIDDFLSHSAEQLIIRAIFDSLPMKKPVAKVAMKIVLWCLRPLTKNEFEDLLNVAMASFTTVERVSFEEVASLFHGLVTAQRGRVSLANDIVRDTILSYGDERSVEWCREETLSHSDLADWCLDYLQQPTNQDILREDIKRDGALGRDARYGLLWYAVDHWAEHAHRSKGCWSPERHSFQSFQKEDGDQLNLWAVAKSKQQPALPSLAIGPLTALCILSQHGLPSAVENIVRTTRRQDTFSDELADAFTAAASSGHLETVRVLACQAELWQFDVDRAVLAAIESGVPEILVEIISHAKRLGLEFGNTEAYLARAASLDNVVAVRVVRDKILKHRPLEKLSKSSIPLGLACYTRNPDMLRELLKLGISPTTGDEGGWWQPLETICRYGGSALVGPFLDHFKSSHSLDKQMWISMCHDSLQETDKSGQWAVTSSILNWASRNSLILLDESIIQHLSASFWSNLEHARLLTSHLTQPESFGEGDTLFKQAVCAFFDKGAIEVAQELLRPPMTVDTKDFCALLSTANGEAKDKLFTLICTVGARSGIDMSHPAVQEAILADNFIQKSIEDGSIASLLEYKLDPNMEILALERSMLGYAAYQGKLDVVQALLVAGANVNVGGDDWTPLHCAYDNSEITALLLENGADVDAKDASQLSALYFASKWGHNRVVSAILRMKPSTDTLEQALSSALSNSHAKIAELLIEHDADLTTESSDAGDWLEDAVWASDADLVQLILDRCRNLDVNFVSGARWSWAILHHMDWTIELSVIRTLVARGADVNIADWRNGTPLYYAARAGNLGAARCLVRWGAKVNGPIDQLLALGAACEFASPEFVKFLIDEGADINAVCYDNPGTALHAALLRDMSDDAMNKTHILNYLLEMDGIDVRIRSRSWGSVLNVAAMKCEPAIATRLLEMGVVADNCDHLGRQPIHHALLQSVEMAQLLLREEGVTLDGEDKLGRHALHFAVQSRRPEVVEFVLRKRPFLVNKPDIHGWTPLLWAIRPPPLFSNRTTDDQLNEVLKLLLAHGARKLVRGDGADGEVWTPVRLASYCNLDADVLDLVTPSQDELGELQQDDGDQWTEACNRQGYGR</sequence>
<dbReference type="SUPFAM" id="SSF48403">
    <property type="entry name" value="Ankyrin repeat"/>
    <property type="match status" value="2"/>
</dbReference>
<accession>A0A2H2Z928</accession>
<dbReference type="InterPro" id="IPR002110">
    <property type="entry name" value="Ankyrin_rpt"/>
</dbReference>
<feature type="repeat" description="ANK" evidence="3">
    <location>
        <begin position="917"/>
        <end position="945"/>
    </location>
</feature>
<dbReference type="PROSITE" id="PS50297">
    <property type="entry name" value="ANK_REP_REGION"/>
    <property type="match status" value="2"/>
</dbReference>
<evidence type="ECO:0000256" key="4">
    <source>
        <dbReference type="SAM" id="MobiDB-lite"/>
    </source>
</evidence>
<feature type="region of interest" description="Disordered" evidence="4">
    <location>
        <begin position="52"/>
        <end position="76"/>
    </location>
</feature>
<keyword evidence="6" id="KW-1185">Reference proteome</keyword>
<proteinExistence type="predicted"/>
<dbReference type="PANTHER" id="PTHR24198:SF165">
    <property type="entry name" value="ANKYRIN REPEAT-CONTAINING PROTEIN-RELATED"/>
    <property type="match status" value="1"/>
</dbReference>
<dbReference type="AlphaFoldDB" id="A0A2H2Z928"/>
<dbReference type="Gene3D" id="1.25.40.20">
    <property type="entry name" value="Ankyrin repeat-containing domain"/>
    <property type="match status" value="4"/>
</dbReference>
<dbReference type="Proteomes" id="UP000219286">
    <property type="component" value="Unassembled WGS sequence"/>
</dbReference>
<evidence type="ECO:0000313" key="6">
    <source>
        <dbReference type="Proteomes" id="UP000219286"/>
    </source>
</evidence>
<evidence type="ECO:0000256" key="3">
    <source>
        <dbReference type="PROSITE-ProRule" id="PRU00023"/>
    </source>
</evidence>
<comment type="caution">
    <text evidence="5">The sequence shown here is derived from an EMBL/GenBank/DDBJ whole genome shotgun (WGS) entry which is preliminary data.</text>
</comment>
<evidence type="ECO:0000256" key="2">
    <source>
        <dbReference type="ARBA" id="ARBA00023043"/>
    </source>
</evidence>
<dbReference type="PROSITE" id="PS50088">
    <property type="entry name" value="ANK_REPEAT"/>
    <property type="match status" value="2"/>
</dbReference>
<organism evidence="5 6">
    <name type="scientific">Trichoderma parareesei</name>
    <name type="common">Filamentous fungus</name>
    <dbReference type="NCBI Taxonomy" id="858221"/>
    <lineage>
        <taxon>Eukaryota</taxon>
        <taxon>Fungi</taxon>
        <taxon>Dikarya</taxon>
        <taxon>Ascomycota</taxon>
        <taxon>Pezizomycotina</taxon>
        <taxon>Sordariomycetes</taxon>
        <taxon>Hypocreomycetidae</taxon>
        <taxon>Hypocreales</taxon>
        <taxon>Hypocreaceae</taxon>
        <taxon>Trichoderma</taxon>
    </lineage>
</organism>
<dbReference type="Pfam" id="PF12796">
    <property type="entry name" value="Ank_2"/>
    <property type="match status" value="2"/>
</dbReference>
<protein>
    <submittedName>
        <fullName evidence="5">Uncharacterized protein</fullName>
    </submittedName>
</protein>
<evidence type="ECO:0000256" key="1">
    <source>
        <dbReference type="ARBA" id="ARBA00022737"/>
    </source>
</evidence>
<feature type="repeat" description="ANK" evidence="3">
    <location>
        <begin position="722"/>
        <end position="754"/>
    </location>
</feature>